<dbReference type="EMBL" id="JBHSNW010000030">
    <property type="protein sequence ID" value="MFC5821132.1"/>
    <property type="molecule type" value="Genomic_DNA"/>
</dbReference>
<proteinExistence type="predicted"/>
<sequence>MSSSSIAANITNAQRALAILLAEWEVPGAERKAADAVTLLMRHGLRPTSARPALPVARRHGTTDPSIAHRGAAEARRLLAARRQEFE</sequence>
<keyword evidence="3" id="KW-1185">Reference proteome</keyword>
<reference evidence="3" key="1">
    <citation type="journal article" date="2019" name="Int. J. Syst. Evol. Microbiol.">
        <title>The Global Catalogue of Microorganisms (GCM) 10K type strain sequencing project: providing services to taxonomists for standard genome sequencing and annotation.</title>
        <authorList>
            <consortium name="The Broad Institute Genomics Platform"/>
            <consortium name="The Broad Institute Genome Sequencing Center for Infectious Disease"/>
            <person name="Wu L."/>
            <person name="Ma J."/>
        </authorList>
    </citation>
    <scope>NUCLEOTIDE SEQUENCE [LARGE SCALE GENOMIC DNA]</scope>
    <source>
        <strain evidence="3">CGMCC 4.7106</strain>
    </source>
</reference>
<organism evidence="2 3">
    <name type="scientific">Nonomuraea harbinensis</name>
    <dbReference type="NCBI Taxonomy" id="1286938"/>
    <lineage>
        <taxon>Bacteria</taxon>
        <taxon>Bacillati</taxon>
        <taxon>Actinomycetota</taxon>
        <taxon>Actinomycetes</taxon>
        <taxon>Streptosporangiales</taxon>
        <taxon>Streptosporangiaceae</taxon>
        <taxon>Nonomuraea</taxon>
    </lineage>
</organism>
<evidence type="ECO:0000313" key="2">
    <source>
        <dbReference type="EMBL" id="MFC5821132.1"/>
    </source>
</evidence>
<accession>A0ABW1C6Y6</accession>
<name>A0ABW1C6Y6_9ACTN</name>
<gene>
    <name evidence="2" type="ORF">ACFPUY_39090</name>
</gene>
<dbReference type="Proteomes" id="UP001596096">
    <property type="component" value="Unassembled WGS sequence"/>
</dbReference>
<feature type="region of interest" description="Disordered" evidence="1">
    <location>
        <begin position="51"/>
        <end position="72"/>
    </location>
</feature>
<evidence type="ECO:0008006" key="4">
    <source>
        <dbReference type="Google" id="ProtNLM"/>
    </source>
</evidence>
<dbReference type="RefSeq" id="WP_219549973.1">
    <property type="nucleotide sequence ID" value="NZ_JAHKRN010000053.1"/>
</dbReference>
<protein>
    <recommendedName>
        <fullName evidence="4">DUF2786 domain-containing protein</fullName>
    </recommendedName>
</protein>
<evidence type="ECO:0000313" key="3">
    <source>
        <dbReference type="Proteomes" id="UP001596096"/>
    </source>
</evidence>
<evidence type="ECO:0000256" key="1">
    <source>
        <dbReference type="SAM" id="MobiDB-lite"/>
    </source>
</evidence>
<comment type="caution">
    <text evidence="2">The sequence shown here is derived from an EMBL/GenBank/DDBJ whole genome shotgun (WGS) entry which is preliminary data.</text>
</comment>